<dbReference type="EMBL" id="OCNH01000003">
    <property type="protein sequence ID" value="SOD93623.1"/>
    <property type="molecule type" value="Genomic_DNA"/>
</dbReference>
<keyword evidence="1" id="KW-0472">Membrane</keyword>
<evidence type="ECO:0000256" key="1">
    <source>
        <dbReference type="SAM" id="Phobius"/>
    </source>
</evidence>
<keyword evidence="1" id="KW-0812">Transmembrane</keyword>
<feature type="transmembrane region" description="Helical" evidence="1">
    <location>
        <begin position="20"/>
        <end position="39"/>
    </location>
</feature>
<evidence type="ECO:0000313" key="3">
    <source>
        <dbReference type="Proteomes" id="UP000219452"/>
    </source>
</evidence>
<sequence>MIVKDDVFKLLTNKNRKTHVSIYLLSNIITGLLYFYYYISKMR</sequence>
<organism evidence="2 3">
    <name type="scientific">Spirosoma fluviale</name>
    <dbReference type="NCBI Taxonomy" id="1597977"/>
    <lineage>
        <taxon>Bacteria</taxon>
        <taxon>Pseudomonadati</taxon>
        <taxon>Bacteroidota</taxon>
        <taxon>Cytophagia</taxon>
        <taxon>Cytophagales</taxon>
        <taxon>Cytophagaceae</taxon>
        <taxon>Spirosoma</taxon>
    </lineage>
</organism>
<name>A0A286GDN0_9BACT</name>
<keyword evidence="3" id="KW-1185">Reference proteome</keyword>
<accession>A0A286GDN0</accession>
<keyword evidence="1" id="KW-1133">Transmembrane helix</keyword>
<proteinExistence type="predicted"/>
<dbReference type="Proteomes" id="UP000219452">
    <property type="component" value="Unassembled WGS sequence"/>
</dbReference>
<evidence type="ECO:0000313" key="2">
    <source>
        <dbReference type="EMBL" id="SOD93623.1"/>
    </source>
</evidence>
<reference evidence="3" key="1">
    <citation type="submission" date="2017-09" db="EMBL/GenBank/DDBJ databases">
        <authorList>
            <person name="Varghese N."/>
            <person name="Submissions S."/>
        </authorList>
    </citation>
    <scope>NUCLEOTIDE SEQUENCE [LARGE SCALE GENOMIC DNA]</scope>
    <source>
        <strain evidence="3">DSM 29961</strain>
    </source>
</reference>
<protein>
    <submittedName>
        <fullName evidence="2">Uncharacterized protein</fullName>
    </submittedName>
</protein>
<gene>
    <name evidence="2" type="ORF">SAMN06269250_4558</name>
</gene>
<dbReference type="AlphaFoldDB" id="A0A286GDN0"/>